<evidence type="ECO:0000256" key="3">
    <source>
        <dbReference type="ARBA" id="ARBA00022630"/>
    </source>
</evidence>
<dbReference type="PANTHER" id="PTHR11552">
    <property type="entry name" value="GLUCOSE-METHANOL-CHOLINE GMC OXIDOREDUCTASE"/>
    <property type="match status" value="1"/>
</dbReference>
<organism evidence="8 9">
    <name type="scientific">Labrys neptuniae</name>
    <dbReference type="NCBI Taxonomy" id="376174"/>
    <lineage>
        <taxon>Bacteria</taxon>
        <taxon>Pseudomonadati</taxon>
        <taxon>Pseudomonadota</taxon>
        <taxon>Alphaproteobacteria</taxon>
        <taxon>Hyphomicrobiales</taxon>
        <taxon>Xanthobacteraceae</taxon>
        <taxon>Labrys</taxon>
    </lineage>
</organism>
<comment type="caution">
    <text evidence="8">The sequence shown here is derived from an EMBL/GenBank/DDBJ whole genome shotgun (WGS) entry which is preliminary data.</text>
</comment>
<feature type="domain" description="Glucose-methanol-choline oxidoreductase N-terminal" evidence="7">
    <location>
        <begin position="256"/>
        <end position="270"/>
    </location>
</feature>
<reference evidence="8 9" key="1">
    <citation type="submission" date="2024-07" db="EMBL/GenBank/DDBJ databases">
        <title>Description of Labrys sedimenti sp. nov., isolated from a diclofenac-degrading enrichment culture.</title>
        <authorList>
            <person name="Tancsics A."/>
            <person name="Csepanyi A."/>
        </authorList>
    </citation>
    <scope>NUCLEOTIDE SEQUENCE [LARGE SCALE GENOMIC DNA]</scope>
    <source>
        <strain evidence="8 9">LMG 23578</strain>
    </source>
</reference>
<feature type="domain" description="Glucose-methanol-choline oxidoreductase N-terminal" evidence="6">
    <location>
        <begin position="82"/>
        <end position="105"/>
    </location>
</feature>
<dbReference type="RefSeq" id="WP_367623940.1">
    <property type="nucleotide sequence ID" value="NZ_JBFNQD010000003.1"/>
</dbReference>
<protein>
    <submittedName>
        <fullName evidence="8">GMC family oxidoreductase N-terminal domain-containing protein</fullName>
    </submittedName>
</protein>
<comment type="similarity">
    <text evidence="2 5">Belongs to the GMC oxidoreductase family.</text>
</comment>
<accession>A0ABV3PKD0</accession>
<gene>
    <name evidence="8" type="ORF">ABXS05_11010</name>
</gene>
<dbReference type="PANTHER" id="PTHR11552:SF147">
    <property type="entry name" value="CHOLINE DEHYDROGENASE, MITOCHONDRIAL"/>
    <property type="match status" value="1"/>
</dbReference>
<evidence type="ECO:0000256" key="2">
    <source>
        <dbReference type="ARBA" id="ARBA00010790"/>
    </source>
</evidence>
<dbReference type="PROSITE" id="PS00624">
    <property type="entry name" value="GMC_OXRED_2"/>
    <property type="match status" value="1"/>
</dbReference>
<keyword evidence="4 5" id="KW-0274">FAD</keyword>
<evidence type="ECO:0000259" key="7">
    <source>
        <dbReference type="PROSITE" id="PS00624"/>
    </source>
</evidence>
<keyword evidence="3 5" id="KW-0285">Flavoprotein</keyword>
<evidence type="ECO:0000256" key="1">
    <source>
        <dbReference type="ARBA" id="ARBA00001974"/>
    </source>
</evidence>
<dbReference type="InterPro" id="IPR007867">
    <property type="entry name" value="GMC_OxRtase_C"/>
</dbReference>
<dbReference type="Gene3D" id="3.30.410.40">
    <property type="match status" value="1"/>
</dbReference>
<proteinExistence type="inferred from homology"/>
<dbReference type="SUPFAM" id="SSF51905">
    <property type="entry name" value="FAD/NAD(P)-binding domain"/>
    <property type="match status" value="1"/>
</dbReference>
<dbReference type="Pfam" id="PF05199">
    <property type="entry name" value="GMC_oxred_C"/>
    <property type="match status" value="1"/>
</dbReference>
<comment type="cofactor">
    <cofactor evidence="1">
        <name>FAD</name>
        <dbReference type="ChEBI" id="CHEBI:57692"/>
    </cofactor>
</comment>
<evidence type="ECO:0000256" key="5">
    <source>
        <dbReference type="RuleBase" id="RU003968"/>
    </source>
</evidence>
<dbReference type="EMBL" id="JBFNQD010000003">
    <property type="protein sequence ID" value="MEW9306070.1"/>
    <property type="molecule type" value="Genomic_DNA"/>
</dbReference>
<sequence>MAMTYDTIIVGGGSSGCVTAMRLVRDLGQRVLMLEAGPARMNPIMHMPAGYMKYLAKDTYLTMHKMERQPQLDGRATIVPQGRVLGGGSSVNAMVYMRGQPDDYDNWAENYGAEGWRYADILPHFIAMEGNADLNTPVHGTAGPLKVTRPLHTCEMTKAFLQALPSLGEPLNPDFNSGRQRGVGLMQGTMDPVAKRRCSAVDAFLPLVRGDERLTITTEAIVTRLVIEGNHCTGVEYVEGGRTHRASAATVILAAGTYVTPKLLMLSGIGPADHLLRHGIKPKVDLPGVGENLQDHCEVPLIAASNGRYGYFGQDKGWNMIRNGLDYLLRKQGPVTTTGVEACVFTNPDDAQADASLKIYCVPTVYLDRDITDVTACDGVTFTTCLLRPKSRGTVKLRSADPLEPPVVDGGFLKHAEDIRLMIAGLRFARSFLTASPIKEKISHEMLPGADKVSDADLHAHCKRMVKTNYHPVGTARMGRDDDPMAVLDSQLRVRGVEGLRVFDCSVMPEIVSANTNAPVMAIAHRAVEWLKTS</sequence>
<dbReference type="InterPro" id="IPR012132">
    <property type="entry name" value="GMC_OxRdtase"/>
</dbReference>
<evidence type="ECO:0000313" key="8">
    <source>
        <dbReference type="EMBL" id="MEW9306070.1"/>
    </source>
</evidence>
<dbReference type="InterPro" id="IPR036188">
    <property type="entry name" value="FAD/NAD-bd_sf"/>
</dbReference>
<dbReference type="InterPro" id="IPR000172">
    <property type="entry name" value="GMC_OxRdtase_N"/>
</dbReference>
<dbReference type="PROSITE" id="PS00623">
    <property type="entry name" value="GMC_OXRED_1"/>
    <property type="match status" value="1"/>
</dbReference>
<dbReference type="Pfam" id="PF00732">
    <property type="entry name" value="GMC_oxred_N"/>
    <property type="match status" value="1"/>
</dbReference>
<dbReference type="PIRSF" id="PIRSF000137">
    <property type="entry name" value="Alcohol_oxidase"/>
    <property type="match status" value="1"/>
</dbReference>
<name>A0ABV3PKD0_9HYPH</name>
<keyword evidence="9" id="KW-1185">Reference proteome</keyword>
<dbReference type="SUPFAM" id="SSF54373">
    <property type="entry name" value="FAD-linked reductases, C-terminal domain"/>
    <property type="match status" value="1"/>
</dbReference>
<dbReference type="Proteomes" id="UP001555786">
    <property type="component" value="Unassembled WGS sequence"/>
</dbReference>
<evidence type="ECO:0000256" key="4">
    <source>
        <dbReference type="ARBA" id="ARBA00022827"/>
    </source>
</evidence>
<evidence type="ECO:0000313" key="9">
    <source>
        <dbReference type="Proteomes" id="UP001555786"/>
    </source>
</evidence>
<dbReference type="Gene3D" id="3.50.50.60">
    <property type="entry name" value="FAD/NAD(P)-binding domain"/>
    <property type="match status" value="1"/>
</dbReference>
<evidence type="ECO:0000259" key="6">
    <source>
        <dbReference type="PROSITE" id="PS00623"/>
    </source>
</evidence>